<keyword evidence="1" id="KW-1133">Transmembrane helix</keyword>
<keyword evidence="1" id="KW-0812">Transmembrane</keyword>
<dbReference type="InterPro" id="IPR037185">
    <property type="entry name" value="EmrE-like"/>
</dbReference>
<evidence type="ECO:0000256" key="1">
    <source>
        <dbReference type="SAM" id="Phobius"/>
    </source>
</evidence>
<feature type="transmembrane region" description="Helical" evidence="1">
    <location>
        <begin position="199"/>
        <end position="221"/>
    </location>
</feature>
<comment type="caution">
    <text evidence="3">The sequence shown here is derived from an EMBL/GenBank/DDBJ whole genome shotgun (WGS) entry which is preliminary data.</text>
</comment>
<feature type="transmembrane region" description="Helical" evidence="1">
    <location>
        <begin position="20"/>
        <end position="40"/>
    </location>
</feature>
<protein>
    <submittedName>
        <fullName evidence="3">DMT family transporter</fullName>
    </submittedName>
</protein>
<proteinExistence type="predicted"/>
<feature type="domain" description="EamA" evidence="2">
    <location>
        <begin position="141"/>
        <end position="269"/>
    </location>
</feature>
<dbReference type="InterPro" id="IPR000620">
    <property type="entry name" value="EamA_dom"/>
</dbReference>
<feature type="transmembrane region" description="Helical" evidence="1">
    <location>
        <begin position="172"/>
        <end position="193"/>
    </location>
</feature>
<evidence type="ECO:0000313" key="4">
    <source>
        <dbReference type="Proteomes" id="UP000766336"/>
    </source>
</evidence>
<feature type="transmembrane region" description="Helical" evidence="1">
    <location>
        <begin position="228"/>
        <end position="248"/>
    </location>
</feature>
<name>A0ABS5Q793_9PROT</name>
<feature type="transmembrane region" description="Helical" evidence="1">
    <location>
        <begin position="113"/>
        <end position="133"/>
    </location>
</feature>
<keyword evidence="4" id="KW-1185">Reference proteome</keyword>
<evidence type="ECO:0000313" key="3">
    <source>
        <dbReference type="EMBL" id="MBS7809496.1"/>
    </source>
</evidence>
<organism evidence="3 4">
    <name type="scientific">Roseococcus pinisoli</name>
    <dbReference type="NCBI Taxonomy" id="2835040"/>
    <lineage>
        <taxon>Bacteria</taxon>
        <taxon>Pseudomonadati</taxon>
        <taxon>Pseudomonadota</taxon>
        <taxon>Alphaproteobacteria</taxon>
        <taxon>Acetobacterales</taxon>
        <taxon>Roseomonadaceae</taxon>
        <taxon>Roseococcus</taxon>
    </lineage>
</organism>
<accession>A0ABS5Q793</accession>
<feature type="transmembrane region" description="Helical" evidence="1">
    <location>
        <begin position="139"/>
        <end position="160"/>
    </location>
</feature>
<gene>
    <name evidence="3" type="ORF">KHU32_01015</name>
</gene>
<evidence type="ECO:0000259" key="2">
    <source>
        <dbReference type="Pfam" id="PF00892"/>
    </source>
</evidence>
<dbReference type="EMBL" id="JAHCDA010000001">
    <property type="protein sequence ID" value="MBS7809496.1"/>
    <property type="molecule type" value="Genomic_DNA"/>
</dbReference>
<feature type="transmembrane region" description="Helical" evidence="1">
    <location>
        <begin position="61"/>
        <end position="81"/>
    </location>
</feature>
<feature type="transmembrane region" description="Helical" evidence="1">
    <location>
        <begin position="87"/>
        <end position="106"/>
    </location>
</feature>
<dbReference type="Proteomes" id="UP000766336">
    <property type="component" value="Unassembled WGS sequence"/>
</dbReference>
<keyword evidence="1" id="KW-0472">Membrane</keyword>
<reference evidence="3 4" key="1">
    <citation type="submission" date="2021-05" db="EMBL/GenBank/DDBJ databases">
        <title>Roseococcus sp. XZZS9, whole genome shotgun sequencing project.</title>
        <authorList>
            <person name="Zhao G."/>
            <person name="Shen L."/>
        </authorList>
    </citation>
    <scope>NUCLEOTIDE SEQUENCE [LARGE SCALE GENOMIC DNA]</scope>
    <source>
        <strain evidence="3 4">XZZS9</strain>
    </source>
</reference>
<dbReference type="PANTHER" id="PTHR22911:SF103">
    <property type="entry name" value="BLR2811 PROTEIN"/>
    <property type="match status" value="1"/>
</dbReference>
<sequence>MAGIGLFGLLDANSKLLSGGFSAAQTIFLRYAVLLGLLFLARGLVRGAGGPLGTRHPGRHLARALSMLGAATFFFLAFRHLPLADGYLIFFTAPFLTLIGAAIYLKEPVPGRAWLWSAVGFSGVLLALSPHLGEGERGSLFGFACALVGTICYTTNVILNRSLRDERGVARLVLWPAIIGGAATLPFAAWHWVEPSALQWTQLIVNGVIAGTGTVMLALAFRVSPPSRLAPFDFVALPWAVALDFAIFGNVPTLPVVAGGAVVAMACVMSERAVSRAARQSQAIPAGNA</sequence>
<dbReference type="SUPFAM" id="SSF103481">
    <property type="entry name" value="Multidrug resistance efflux transporter EmrE"/>
    <property type="match status" value="2"/>
</dbReference>
<dbReference type="Pfam" id="PF00892">
    <property type="entry name" value="EamA"/>
    <property type="match status" value="1"/>
</dbReference>
<dbReference type="PANTHER" id="PTHR22911">
    <property type="entry name" value="ACYL-MALONYL CONDENSING ENZYME-RELATED"/>
    <property type="match status" value="1"/>
</dbReference>